<dbReference type="EMBL" id="MN935880">
    <property type="protein sequence ID" value="QPB71634.1"/>
    <property type="molecule type" value="mRNA"/>
</dbReference>
<gene>
    <name evidence="2" type="primary">FBX10</name>
</gene>
<organism evidence="2">
    <name type="scientific">Citrus reticulata</name>
    <name type="common">Tangerine</name>
    <dbReference type="NCBI Taxonomy" id="85571"/>
    <lineage>
        <taxon>Eukaryota</taxon>
        <taxon>Viridiplantae</taxon>
        <taxon>Streptophyta</taxon>
        <taxon>Embryophyta</taxon>
        <taxon>Tracheophyta</taxon>
        <taxon>Spermatophyta</taxon>
        <taxon>Magnoliopsida</taxon>
        <taxon>eudicotyledons</taxon>
        <taxon>Gunneridae</taxon>
        <taxon>Pentapetalae</taxon>
        <taxon>rosids</taxon>
        <taxon>malvids</taxon>
        <taxon>Sapindales</taxon>
        <taxon>Rutaceae</taxon>
        <taxon>Aurantioideae</taxon>
        <taxon>Citrus</taxon>
    </lineage>
</organism>
<dbReference type="Gene3D" id="1.20.1280.50">
    <property type="match status" value="1"/>
</dbReference>
<dbReference type="SMART" id="SM00256">
    <property type="entry name" value="FBOX"/>
    <property type="match status" value="1"/>
</dbReference>
<name>A0A7S7YP60_CITRE</name>
<dbReference type="InterPro" id="IPR001810">
    <property type="entry name" value="F-box_dom"/>
</dbReference>
<sequence length="374" mass="43450">MVTITGDFYEDAVHAILLKLPVKSLIRFKCVCKSWFALFEDSVFISKHLKNCENTRLMVIYSIVDETDPFDYPLELFLLYLDETLADLSSLIIDPLLPVYGTAGGPYDGIFCIFGVDNRFTLWNPATKEYRPVPKCRIVFPRYTKIFRTNIGFGRDPKNNESKMVLIFNLWDEKHNDLYDFSQTAVYTLSTNSWRYFESFKSSHYHMPWNYDCINLDGDCYWLLELRSNGHRVVLSFDISDEVYHEIQGPFLPQSVNAVMGLYEECIALLVLHTIESFLEIWTIKDNNWTKKLTVGSFVGVSKPLGFWKSGGIFVETHSDQMIFYDPSSEEMKNFGLTSHCFQVFNYTETLIPIKLDDTLSGFFEIPWHTLGVY</sequence>
<dbReference type="InterPro" id="IPR006527">
    <property type="entry name" value="F-box-assoc_dom_typ1"/>
</dbReference>
<protein>
    <submittedName>
        <fullName evidence="2">F-box protein</fullName>
    </submittedName>
</protein>
<accession>A0A7S7YP60</accession>
<reference evidence="2" key="1">
    <citation type="submission" date="2020-01" db="EMBL/GenBank/DDBJ databases">
        <title>An SKP1-like protein protein, CrSKP1-e, interacting with pollen-specific F-box proteins and assembling into SCF-type E3 complex in pollen of 'Wuzishatangju' (Citrus reticulata Blanco).</title>
        <authorList>
            <person name="Ren Y."/>
            <person name="Hu G."/>
            <person name="Qin Y."/>
            <person name="Pan J."/>
            <person name="Zhao J."/>
            <person name="Zhang Z."/>
        </authorList>
    </citation>
    <scope>NUCLEOTIDE SEQUENCE</scope>
    <source>
        <tissue evidence="2">Pollen</tissue>
    </source>
</reference>
<dbReference type="InterPro" id="IPR050796">
    <property type="entry name" value="SCF_F-box_component"/>
</dbReference>
<dbReference type="PANTHER" id="PTHR31672:SF10">
    <property type="entry name" value="F-BOX DOMAIN-CONTAINING PROTEIN"/>
    <property type="match status" value="1"/>
</dbReference>
<dbReference type="Pfam" id="PF00646">
    <property type="entry name" value="F-box"/>
    <property type="match status" value="1"/>
</dbReference>
<dbReference type="AlphaFoldDB" id="A0A7S7YP60"/>
<dbReference type="SUPFAM" id="SSF81383">
    <property type="entry name" value="F-box domain"/>
    <property type="match status" value="1"/>
</dbReference>
<dbReference type="InterPro" id="IPR036047">
    <property type="entry name" value="F-box-like_dom_sf"/>
</dbReference>
<dbReference type="CDD" id="cd22157">
    <property type="entry name" value="F-box_AtFBW1-like"/>
    <property type="match status" value="1"/>
</dbReference>
<dbReference type="PANTHER" id="PTHR31672">
    <property type="entry name" value="BNACNNG10540D PROTEIN"/>
    <property type="match status" value="1"/>
</dbReference>
<dbReference type="Pfam" id="PF07734">
    <property type="entry name" value="FBA_1"/>
    <property type="match status" value="1"/>
</dbReference>
<proteinExistence type="evidence at transcript level"/>
<dbReference type="NCBIfam" id="TIGR01640">
    <property type="entry name" value="F_box_assoc_1"/>
    <property type="match status" value="1"/>
</dbReference>
<evidence type="ECO:0000313" key="2">
    <source>
        <dbReference type="EMBL" id="QPB71634.1"/>
    </source>
</evidence>
<feature type="domain" description="F-box" evidence="1">
    <location>
        <begin position="8"/>
        <end position="48"/>
    </location>
</feature>
<evidence type="ECO:0000259" key="1">
    <source>
        <dbReference type="SMART" id="SM00256"/>
    </source>
</evidence>
<dbReference type="InterPro" id="IPR017451">
    <property type="entry name" value="F-box-assoc_interact_dom"/>
</dbReference>